<evidence type="ECO:0000313" key="2">
    <source>
        <dbReference type="EMBL" id="STX33231.1"/>
    </source>
</evidence>
<keyword evidence="3" id="KW-1185">Reference proteome</keyword>
<protein>
    <submittedName>
        <fullName evidence="2">Uncharacterized protein</fullName>
    </submittedName>
</protein>
<gene>
    <name evidence="1" type="ORF">Lbir_2360</name>
    <name evidence="2" type="ORF">NCTC12437_03052</name>
</gene>
<dbReference type="Proteomes" id="UP000054735">
    <property type="component" value="Unassembled WGS sequence"/>
</dbReference>
<dbReference type="AlphaFoldDB" id="A0A378IFE8"/>
<dbReference type="Proteomes" id="UP000255066">
    <property type="component" value="Unassembled WGS sequence"/>
</dbReference>
<reference evidence="2 4" key="2">
    <citation type="submission" date="2018-06" db="EMBL/GenBank/DDBJ databases">
        <authorList>
            <consortium name="Pathogen Informatics"/>
            <person name="Doyle S."/>
        </authorList>
    </citation>
    <scope>NUCLEOTIDE SEQUENCE [LARGE SCALE GENOMIC DNA]</scope>
    <source>
        <strain evidence="2 4">NCTC12437</strain>
    </source>
</reference>
<organism evidence="2 4">
    <name type="scientific">Legionella birminghamensis</name>
    <dbReference type="NCBI Taxonomy" id="28083"/>
    <lineage>
        <taxon>Bacteria</taxon>
        <taxon>Pseudomonadati</taxon>
        <taxon>Pseudomonadota</taxon>
        <taxon>Gammaproteobacteria</taxon>
        <taxon>Legionellales</taxon>
        <taxon>Legionellaceae</taxon>
        <taxon>Legionella</taxon>
    </lineage>
</organism>
<name>A0A378IFE8_9GAMM</name>
<dbReference type="EMBL" id="LNXT01000044">
    <property type="protein sequence ID" value="KTC68827.1"/>
    <property type="molecule type" value="Genomic_DNA"/>
</dbReference>
<evidence type="ECO:0000313" key="4">
    <source>
        <dbReference type="Proteomes" id="UP000255066"/>
    </source>
</evidence>
<proteinExistence type="predicted"/>
<accession>A0A378IFE8</accession>
<dbReference type="EMBL" id="UGNW01000001">
    <property type="protein sequence ID" value="STX33231.1"/>
    <property type="molecule type" value="Genomic_DNA"/>
</dbReference>
<reference evidence="1 3" key="1">
    <citation type="submission" date="2015-11" db="EMBL/GenBank/DDBJ databases">
        <title>Genomic analysis of 38 Legionella species identifies large and diverse effector repertoires.</title>
        <authorList>
            <person name="Burstein D."/>
            <person name="Amaro F."/>
            <person name="Zusman T."/>
            <person name="Lifshitz Z."/>
            <person name="Cohen O."/>
            <person name="Gilbert J.A."/>
            <person name="Pupko T."/>
            <person name="Shuman H.A."/>
            <person name="Segal G."/>
        </authorList>
    </citation>
    <scope>NUCLEOTIDE SEQUENCE [LARGE SCALE GENOMIC DNA]</scope>
    <source>
        <strain evidence="1 3">CDC#1407-AL-14</strain>
    </source>
</reference>
<sequence>MGIRKLLSPQNFPRVSLTHLNEYLKLVNQVIDLIPDEQTELDLSGEDLSSLAQGSYDLVVERLPANIKTIDLRQIGLHKLNLFNIQELCKLINMKRKNGKFEELKFTQEELQRFFSSTGWEARTKINHLHEAMADDKRIHVVSPSGTKIFNSPAQLVNFLEGLPPLTTKESMSEQEVVEHLRKLILDIEIKIHALKHARCRFFNFNKLHKAHMIQNALDKAIESDTQDFDRFVNDKHGDCGYSLRDALNYNRLWVHKDHTRTLRELHTANPAFNLIKG</sequence>
<dbReference type="STRING" id="28083.Lbir_2360"/>
<evidence type="ECO:0000313" key="1">
    <source>
        <dbReference type="EMBL" id="KTC68827.1"/>
    </source>
</evidence>
<evidence type="ECO:0000313" key="3">
    <source>
        <dbReference type="Proteomes" id="UP000054735"/>
    </source>
</evidence>